<gene>
    <name evidence="2" type="ORF">HJG59_019511</name>
</gene>
<name>A0A7J8J3T2_MOLMO</name>
<proteinExistence type="predicted"/>
<dbReference type="EMBL" id="JACASF010000003">
    <property type="protein sequence ID" value="KAF6491483.1"/>
    <property type="molecule type" value="Genomic_DNA"/>
</dbReference>
<keyword evidence="3" id="KW-1185">Reference proteome</keyword>
<comment type="caution">
    <text evidence="2">The sequence shown here is derived from an EMBL/GenBank/DDBJ whole genome shotgun (WGS) entry which is preliminary data.</text>
</comment>
<dbReference type="Pfam" id="PF25178">
    <property type="entry name" value="Beta-prop_WDR41"/>
    <property type="match status" value="1"/>
</dbReference>
<dbReference type="Proteomes" id="UP000550707">
    <property type="component" value="Unassembled WGS sequence"/>
</dbReference>
<dbReference type="InterPro" id="IPR001680">
    <property type="entry name" value="WD40_rpt"/>
</dbReference>
<keyword evidence="1" id="KW-0853">WD repeat</keyword>
<dbReference type="GO" id="GO:0005765">
    <property type="term" value="C:lysosomal membrane"/>
    <property type="evidence" value="ECO:0007669"/>
    <property type="project" value="TreeGrafter"/>
</dbReference>
<dbReference type="PROSITE" id="PS50082">
    <property type="entry name" value="WD_REPEATS_2"/>
    <property type="match status" value="1"/>
</dbReference>
<evidence type="ECO:0000256" key="1">
    <source>
        <dbReference type="PROSITE-ProRule" id="PRU00221"/>
    </source>
</evidence>
<reference evidence="2 3" key="1">
    <citation type="journal article" date="2020" name="Nature">
        <title>Six reference-quality genomes reveal evolution of bat adaptations.</title>
        <authorList>
            <person name="Jebb D."/>
            <person name="Huang Z."/>
            <person name="Pippel M."/>
            <person name="Hughes G.M."/>
            <person name="Lavrichenko K."/>
            <person name="Devanna P."/>
            <person name="Winkler S."/>
            <person name="Jermiin L.S."/>
            <person name="Skirmuntt E.C."/>
            <person name="Katzourakis A."/>
            <person name="Burkitt-Gray L."/>
            <person name="Ray D.A."/>
            <person name="Sullivan K.A.M."/>
            <person name="Roscito J.G."/>
            <person name="Kirilenko B.M."/>
            <person name="Davalos L.M."/>
            <person name="Corthals A.P."/>
            <person name="Power M.L."/>
            <person name="Jones G."/>
            <person name="Ransome R.D."/>
            <person name="Dechmann D.K.N."/>
            <person name="Locatelli A.G."/>
            <person name="Puechmaille S.J."/>
            <person name="Fedrigo O."/>
            <person name="Jarvis E.D."/>
            <person name="Hiller M."/>
            <person name="Vernes S.C."/>
            <person name="Myers E.W."/>
            <person name="Teeling E.C."/>
        </authorList>
    </citation>
    <scope>NUCLEOTIDE SEQUENCE [LARGE SCALE GENOMIC DNA]</scope>
    <source>
        <strain evidence="2">MMolMol1</strain>
        <tissue evidence="2">Muscle</tissue>
    </source>
</reference>
<evidence type="ECO:0000313" key="3">
    <source>
        <dbReference type="Proteomes" id="UP000550707"/>
    </source>
</evidence>
<dbReference type="Gene3D" id="2.130.10.10">
    <property type="entry name" value="YVTN repeat-like/Quinoprotein amine dehydrogenase"/>
    <property type="match status" value="1"/>
</dbReference>
<dbReference type="PANTHER" id="PTHR22805:SF2">
    <property type="entry name" value="WD REPEAT-CONTAINING PROTEIN 41"/>
    <property type="match status" value="1"/>
</dbReference>
<dbReference type="SUPFAM" id="SSF50978">
    <property type="entry name" value="WD40 repeat-like"/>
    <property type="match status" value="1"/>
</dbReference>
<dbReference type="InterPro" id="IPR040102">
    <property type="entry name" value="WDR41"/>
</dbReference>
<dbReference type="InterPro" id="IPR015943">
    <property type="entry name" value="WD40/YVTN_repeat-like_dom_sf"/>
</dbReference>
<dbReference type="GO" id="GO:0010506">
    <property type="term" value="P:regulation of autophagy"/>
    <property type="evidence" value="ECO:0007669"/>
    <property type="project" value="InterPro"/>
</dbReference>
<dbReference type="SMART" id="SM00320">
    <property type="entry name" value="WD40"/>
    <property type="match status" value="3"/>
</dbReference>
<protein>
    <submittedName>
        <fullName evidence="2">WD repeat domain 41</fullName>
    </submittedName>
</protein>
<evidence type="ECO:0000313" key="2">
    <source>
        <dbReference type="EMBL" id="KAF6491483.1"/>
    </source>
</evidence>
<dbReference type="AlphaFoldDB" id="A0A7J8J3T2"/>
<accession>A0A7J8J3T2</accession>
<organism evidence="2 3">
    <name type="scientific">Molossus molossus</name>
    <name type="common">Pallas' mastiff bat</name>
    <name type="synonym">Vespertilio molossus</name>
    <dbReference type="NCBI Taxonomy" id="27622"/>
    <lineage>
        <taxon>Eukaryota</taxon>
        <taxon>Metazoa</taxon>
        <taxon>Chordata</taxon>
        <taxon>Craniata</taxon>
        <taxon>Vertebrata</taxon>
        <taxon>Euteleostomi</taxon>
        <taxon>Mammalia</taxon>
        <taxon>Eutheria</taxon>
        <taxon>Laurasiatheria</taxon>
        <taxon>Chiroptera</taxon>
        <taxon>Yangochiroptera</taxon>
        <taxon>Molossidae</taxon>
        <taxon>Molossus</taxon>
    </lineage>
</organism>
<dbReference type="PANTHER" id="PTHR22805">
    <property type="entry name" value="WDR41-RELATED"/>
    <property type="match status" value="1"/>
</dbReference>
<dbReference type="InterPro" id="IPR036322">
    <property type="entry name" value="WD40_repeat_dom_sf"/>
</dbReference>
<sequence>MLRWLIGGGREPQGLAEKSPLQTIGEEQTQNPYTELLVLKAHHDIVRFLVRLDDCRFASAGDDGLVVIWNAQTGEKLLELNGHTQKITAITTIPSLEACEEKNQLILTASADRTVIISLNLEESEIAVLWNCDSGRQVQKISCFQSTVKCLTVLQRLDVWLSGGNDLCVWNRKLDLLCKTSHLSDTGW</sequence>
<feature type="repeat" description="WD" evidence="1">
    <location>
        <begin position="39"/>
        <end position="79"/>
    </location>
</feature>